<organism evidence="6 7">
    <name type="scientific">Holothuria leucospilota</name>
    <name type="common">Black long sea cucumber</name>
    <name type="synonym">Mertensiothuria leucospilota</name>
    <dbReference type="NCBI Taxonomy" id="206669"/>
    <lineage>
        <taxon>Eukaryota</taxon>
        <taxon>Metazoa</taxon>
        <taxon>Echinodermata</taxon>
        <taxon>Eleutherozoa</taxon>
        <taxon>Echinozoa</taxon>
        <taxon>Holothuroidea</taxon>
        <taxon>Aspidochirotacea</taxon>
        <taxon>Aspidochirotida</taxon>
        <taxon>Holothuriidae</taxon>
        <taxon>Holothuria</taxon>
    </lineage>
</organism>
<accession>A0A9Q1BQC4</accession>
<dbReference type="PANTHER" id="PTHR48068:SF4">
    <property type="entry name" value="TATA-BOX BINDING PROTEIN ASSOCIATED FACTOR 9"/>
    <property type="match status" value="1"/>
</dbReference>
<keyword evidence="2" id="KW-0805">Transcription regulation</keyword>
<sequence>MDDVKLAIQTRLDKSFTIPPPRDFLLDIAKHKNNLPLPAIKPQNGVRLPPDRYCLTSTNYRLRQPQKKADQSHQIHLMEMQSHQN</sequence>
<dbReference type="GO" id="GO:0000124">
    <property type="term" value="C:SAGA complex"/>
    <property type="evidence" value="ECO:0007669"/>
    <property type="project" value="TreeGrafter"/>
</dbReference>
<protein>
    <submittedName>
        <fullName evidence="6">Transcription initiation factor TFIID subunit 9</fullName>
    </submittedName>
</protein>
<comment type="caution">
    <text evidence="6">The sequence shown here is derived from an EMBL/GenBank/DDBJ whole genome shotgun (WGS) entry which is preliminary data.</text>
</comment>
<dbReference type="PANTHER" id="PTHR48068">
    <property type="entry name" value="TAF9 RNA POLYMERASE II, TATA BOX-BINDING PROTEIN (TBP)-ASSOCIATED FACTOR"/>
    <property type="match status" value="1"/>
</dbReference>
<dbReference type="GO" id="GO:0005669">
    <property type="term" value="C:transcription factor TFIID complex"/>
    <property type="evidence" value="ECO:0007669"/>
    <property type="project" value="TreeGrafter"/>
</dbReference>
<dbReference type="Proteomes" id="UP001152320">
    <property type="component" value="Chromosome 13"/>
</dbReference>
<comment type="subcellular location">
    <subcellularLocation>
        <location evidence="1">Nucleus</location>
    </subcellularLocation>
</comment>
<gene>
    <name evidence="6" type="ORF">HOLleu_27757</name>
</gene>
<dbReference type="EMBL" id="JAIZAY010000013">
    <property type="protein sequence ID" value="KAJ8031128.1"/>
    <property type="molecule type" value="Genomic_DNA"/>
</dbReference>
<name>A0A9Q1BQC4_HOLLE</name>
<keyword evidence="3" id="KW-0804">Transcription</keyword>
<dbReference type="InterPro" id="IPR051431">
    <property type="entry name" value="TFIID_subunit_9"/>
</dbReference>
<evidence type="ECO:0000256" key="4">
    <source>
        <dbReference type="ARBA" id="ARBA00023242"/>
    </source>
</evidence>
<evidence type="ECO:0000256" key="2">
    <source>
        <dbReference type="ARBA" id="ARBA00023015"/>
    </source>
</evidence>
<evidence type="ECO:0000256" key="5">
    <source>
        <dbReference type="SAM" id="MobiDB-lite"/>
    </source>
</evidence>
<feature type="region of interest" description="Disordered" evidence="5">
    <location>
        <begin position="63"/>
        <end position="85"/>
    </location>
</feature>
<evidence type="ECO:0000256" key="3">
    <source>
        <dbReference type="ARBA" id="ARBA00023163"/>
    </source>
</evidence>
<keyword evidence="7" id="KW-1185">Reference proteome</keyword>
<reference evidence="6" key="1">
    <citation type="submission" date="2021-10" db="EMBL/GenBank/DDBJ databases">
        <title>Tropical sea cucumber genome reveals ecological adaptation and Cuvierian tubules defense mechanism.</title>
        <authorList>
            <person name="Chen T."/>
        </authorList>
    </citation>
    <scope>NUCLEOTIDE SEQUENCE</scope>
    <source>
        <strain evidence="6">Nanhai2018</strain>
        <tissue evidence="6">Muscle</tissue>
    </source>
</reference>
<proteinExistence type="predicted"/>
<dbReference type="Pfam" id="PF02291">
    <property type="entry name" value="TFIID-31kDa"/>
    <property type="match status" value="1"/>
</dbReference>
<dbReference type="GO" id="GO:0051123">
    <property type="term" value="P:RNA polymerase II preinitiation complex assembly"/>
    <property type="evidence" value="ECO:0007669"/>
    <property type="project" value="TreeGrafter"/>
</dbReference>
<keyword evidence="4" id="KW-0539">Nucleus</keyword>
<dbReference type="GO" id="GO:0016251">
    <property type="term" value="F:RNA polymerase II general transcription initiation factor activity"/>
    <property type="evidence" value="ECO:0007669"/>
    <property type="project" value="TreeGrafter"/>
</dbReference>
<dbReference type="InterPro" id="IPR003162">
    <property type="entry name" value="TFIID-31"/>
</dbReference>
<evidence type="ECO:0000256" key="1">
    <source>
        <dbReference type="ARBA" id="ARBA00004123"/>
    </source>
</evidence>
<dbReference type="GO" id="GO:0003713">
    <property type="term" value="F:transcription coactivator activity"/>
    <property type="evidence" value="ECO:0007669"/>
    <property type="project" value="TreeGrafter"/>
</dbReference>
<dbReference type="AlphaFoldDB" id="A0A9Q1BQC4"/>
<dbReference type="OrthoDB" id="341924at2759"/>
<evidence type="ECO:0000313" key="7">
    <source>
        <dbReference type="Proteomes" id="UP001152320"/>
    </source>
</evidence>
<evidence type="ECO:0000313" key="6">
    <source>
        <dbReference type="EMBL" id="KAJ8031128.1"/>
    </source>
</evidence>